<proteinExistence type="predicted"/>
<accession>A0A5B0R8S1</accession>
<evidence type="ECO:0000313" key="3">
    <source>
        <dbReference type="EMBL" id="KAA1121822.1"/>
    </source>
</evidence>
<protein>
    <recommendedName>
        <fullName evidence="5">Secreted protein</fullName>
    </recommendedName>
</protein>
<evidence type="ECO:0008006" key="5">
    <source>
        <dbReference type="Google" id="ProtNLM"/>
    </source>
</evidence>
<feature type="compositionally biased region" description="Low complexity" evidence="1">
    <location>
        <begin position="121"/>
        <end position="132"/>
    </location>
</feature>
<feature type="chain" id="PRO_5023108226" description="Secreted protein" evidence="2">
    <location>
        <begin position="24"/>
        <end position="132"/>
    </location>
</feature>
<dbReference type="EMBL" id="VDEP01000237">
    <property type="protein sequence ID" value="KAA1121822.1"/>
    <property type="molecule type" value="Genomic_DNA"/>
</dbReference>
<comment type="caution">
    <text evidence="3">The sequence shown here is derived from an EMBL/GenBank/DDBJ whole genome shotgun (WGS) entry which is preliminary data.</text>
</comment>
<gene>
    <name evidence="3" type="ORF">PGTUg99_032609</name>
</gene>
<dbReference type="AlphaFoldDB" id="A0A5B0R8S1"/>
<sequence>MRTSLMTATTLTIFLLFTAAISALILCPNCGSGTVLQSQIMHCRIEQVCRMGVSHGPCSGTKLQAWRKCTYCPWSLPLMGYYKCDLIHNIDHCYEQHPKRRKLYSLPRQETTTTAPPPPMTTTVDSASSVTV</sequence>
<evidence type="ECO:0000256" key="2">
    <source>
        <dbReference type="SAM" id="SignalP"/>
    </source>
</evidence>
<keyword evidence="2" id="KW-0732">Signal</keyword>
<name>A0A5B0R8S1_PUCGR</name>
<evidence type="ECO:0000313" key="4">
    <source>
        <dbReference type="Proteomes" id="UP000325313"/>
    </source>
</evidence>
<feature type="region of interest" description="Disordered" evidence="1">
    <location>
        <begin position="105"/>
        <end position="132"/>
    </location>
</feature>
<reference evidence="3 4" key="1">
    <citation type="submission" date="2019-05" db="EMBL/GenBank/DDBJ databases">
        <title>Emergence of the Ug99 lineage of the wheat stem rust pathogen through somatic hybridization.</title>
        <authorList>
            <person name="Li F."/>
            <person name="Upadhyaya N.M."/>
            <person name="Sperschneider J."/>
            <person name="Matny O."/>
            <person name="Nguyen-Phuc H."/>
            <person name="Mago R."/>
            <person name="Raley C."/>
            <person name="Miller M.E."/>
            <person name="Silverstein K.A.T."/>
            <person name="Henningsen E."/>
            <person name="Hirsch C.D."/>
            <person name="Visser B."/>
            <person name="Pretorius Z.A."/>
            <person name="Steffenson B.J."/>
            <person name="Schwessinger B."/>
            <person name="Dodds P.N."/>
            <person name="Figueroa M."/>
        </authorList>
    </citation>
    <scope>NUCLEOTIDE SEQUENCE [LARGE SCALE GENOMIC DNA]</scope>
    <source>
        <strain evidence="3 4">Ug99</strain>
    </source>
</reference>
<feature type="signal peptide" evidence="2">
    <location>
        <begin position="1"/>
        <end position="23"/>
    </location>
</feature>
<organism evidence="3 4">
    <name type="scientific">Puccinia graminis f. sp. tritici</name>
    <dbReference type="NCBI Taxonomy" id="56615"/>
    <lineage>
        <taxon>Eukaryota</taxon>
        <taxon>Fungi</taxon>
        <taxon>Dikarya</taxon>
        <taxon>Basidiomycota</taxon>
        <taxon>Pucciniomycotina</taxon>
        <taxon>Pucciniomycetes</taxon>
        <taxon>Pucciniales</taxon>
        <taxon>Pucciniaceae</taxon>
        <taxon>Puccinia</taxon>
    </lineage>
</organism>
<dbReference type="Proteomes" id="UP000325313">
    <property type="component" value="Unassembled WGS sequence"/>
</dbReference>
<evidence type="ECO:0000256" key="1">
    <source>
        <dbReference type="SAM" id="MobiDB-lite"/>
    </source>
</evidence>